<reference evidence="2" key="1">
    <citation type="journal article" date="2008" name="J. Bacteriol.">
        <title>The evolution of class 1 integrons and the rise of antibiotic resistance.</title>
        <authorList>
            <person name="Gillings M."/>
            <person name="Boucher Y."/>
            <person name="Labbate M."/>
            <person name="Holmes A."/>
            <person name="Krishnan S."/>
            <person name="Holley M."/>
            <person name="Stokes H.W."/>
        </authorList>
    </citation>
    <scope>NUCLEOTIDE SEQUENCE</scope>
</reference>
<sequence>MPTNNYSPEKKQKRAVAQSYLYPELVIPYCISVAVGLYWPRSGVSLEFINLFMDWMAQTIPSISAYVEKSAFPEVSKAYFTIGFFIFLPTLWLVLRDKDVVMHRELGFEGQWSLIKKDKVAILRVIGALFFTVLLLYILYIQPGYQFKLIPLNESRASLAFFGGLSSWLSVFYTVGLLRNNLVYLSRIVRGGGHEP</sequence>
<name>B4Y323_9BURK</name>
<keyword evidence="1" id="KW-1133">Transmembrane helix</keyword>
<keyword evidence="1" id="KW-0812">Transmembrane</keyword>
<feature type="transmembrane region" description="Helical" evidence="1">
    <location>
        <begin position="160"/>
        <end position="178"/>
    </location>
</feature>
<dbReference type="AlphaFoldDB" id="B4Y323"/>
<dbReference type="EMBL" id="EU327989">
    <property type="protein sequence ID" value="ACB12999.1"/>
    <property type="molecule type" value="Genomic_DNA"/>
</dbReference>
<feature type="transmembrane region" description="Helical" evidence="1">
    <location>
        <begin position="121"/>
        <end position="140"/>
    </location>
</feature>
<accession>B4Y323</accession>
<proteinExistence type="predicted"/>
<protein>
    <submittedName>
        <fullName evidence="2">Uncharacterized protein</fullName>
    </submittedName>
</protein>
<evidence type="ECO:0000313" key="2">
    <source>
        <dbReference type="EMBL" id="ACB12999.1"/>
    </source>
</evidence>
<feature type="transmembrane region" description="Helical" evidence="1">
    <location>
        <begin position="20"/>
        <end position="39"/>
    </location>
</feature>
<feature type="transmembrane region" description="Helical" evidence="1">
    <location>
        <begin position="78"/>
        <end position="95"/>
    </location>
</feature>
<organism evidence="2">
    <name type="scientific">Hydrogenophaga sp. PL2G6</name>
    <dbReference type="NCBI Taxonomy" id="503997"/>
    <lineage>
        <taxon>Bacteria</taxon>
        <taxon>Pseudomonadati</taxon>
        <taxon>Pseudomonadota</taxon>
        <taxon>Betaproteobacteria</taxon>
        <taxon>Burkholderiales</taxon>
        <taxon>Comamonadaceae</taxon>
        <taxon>Hydrogenophaga</taxon>
    </lineage>
</organism>
<keyword evidence="1" id="KW-0472">Membrane</keyword>
<evidence type="ECO:0000256" key="1">
    <source>
        <dbReference type="SAM" id="Phobius"/>
    </source>
</evidence>